<name>A0AAJ7W438_CEPCN</name>
<evidence type="ECO:0000313" key="2">
    <source>
        <dbReference type="RefSeq" id="XP_024943222.1"/>
    </source>
</evidence>
<organism evidence="1 2">
    <name type="scientific">Cephus cinctus</name>
    <name type="common">Wheat stem sawfly</name>
    <dbReference type="NCBI Taxonomy" id="211228"/>
    <lineage>
        <taxon>Eukaryota</taxon>
        <taxon>Metazoa</taxon>
        <taxon>Ecdysozoa</taxon>
        <taxon>Arthropoda</taxon>
        <taxon>Hexapoda</taxon>
        <taxon>Insecta</taxon>
        <taxon>Pterygota</taxon>
        <taxon>Neoptera</taxon>
        <taxon>Endopterygota</taxon>
        <taxon>Hymenoptera</taxon>
        <taxon>Cephoidea</taxon>
        <taxon>Cephidae</taxon>
        <taxon>Cephus</taxon>
    </lineage>
</organism>
<dbReference type="AlphaFoldDB" id="A0AAJ7W438"/>
<dbReference type="GeneID" id="112494681"/>
<gene>
    <name evidence="2" type="primary">LOC112494681</name>
</gene>
<dbReference type="RefSeq" id="XP_024943222.1">
    <property type="nucleotide sequence ID" value="XM_025087454.1"/>
</dbReference>
<proteinExistence type="predicted"/>
<evidence type="ECO:0000313" key="1">
    <source>
        <dbReference type="Proteomes" id="UP000694920"/>
    </source>
</evidence>
<reference evidence="2" key="1">
    <citation type="submission" date="2025-08" db="UniProtKB">
        <authorList>
            <consortium name="RefSeq"/>
        </authorList>
    </citation>
    <scope>IDENTIFICATION</scope>
</reference>
<dbReference type="Proteomes" id="UP000694920">
    <property type="component" value="Unplaced"/>
</dbReference>
<accession>A0AAJ7W438</accession>
<protein>
    <submittedName>
        <fullName evidence="2">Uncharacterized protein LOC112494681 isoform X2</fullName>
    </submittedName>
</protein>
<sequence length="84" mass="9641">MTDSIVTKIHMVIVIQTSFSEYSVELMRIRLNDVNKLSKSLSIPAVLFTDRDRYKWEEKVKVNPCLATQKFNVHLPSADTMGIV</sequence>
<keyword evidence="1" id="KW-1185">Reference proteome</keyword>